<proteinExistence type="predicted"/>
<dbReference type="EMBL" id="SGXG01000001">
    <property type="protein sequence ID" value="RZS97418.1"/>
    <property type="molecule type" value="Genomic_DNA"/>
</dbReference>
<dbReference type="RefSeq" id="WP_130276309.1">
    <property type="nucleotide sequence ID" value="NZ_SGXG01000001.1"/>
</dbReference>
<sequence>MRKLILPSLLVFTLALFTFCSGHKHEHREITAELREANKIHQKSLDVREEIMDLEKSLKEAGIDYAEIKEELKIWDKDIIEVPGFEHSHDHDHDHEHEGEHRKYHVHNPMKPFSDAEHLEYQKIMYAEIQEIAEKMNLLLVPKVMEETENNG</sequence>
<reference evidence="1 2" key="1">
    <citation type="submission" date="2019-02" db="EMBL/GenBank/DDBJ databases">
        <title>Genomic Encyclopedia of Archaeal and Bacterial Type Strains, Phase II (KMG-II): from individual species to whole genera.</title>
        <authorList>
            <person name="Goeker M."/>
        </authorList>
    </citation>
    <scope>NUCLEOTIDE SEQUENCE [LARGE SCALE GENOMIC DNA]</scope>
    <source>
        <strain evidence="1 2">DSM 21411</strain>
    </source>
</reference>
<evidence type="ECO:0000313" key="1">
    <source>
        <dbReference type="EMBL" id="RZS97418.1"/>
    </source>
</evidence>
<dbReference type="Proteomes" id="UP000292209">
    <property type="component" value="Unassembled WGS sequence"/>
</dbReference>
<organism evidence="1 2">
    <name type="scientific">Cecembia calidifontis</name>
    <dbReference type="NCBI Taxonomy" id="1187080"/>
    <lineage>
        <taxon>Bacteria</taxon>
        <taxon>Pseudomonadati</taxon>
        <taxon>Bacteroidota</taxon>
        <taxon>Cytophagia</taxon>
        <taxon>Cytophagales</taxon>
        <taxon>Cyclobacteriaceae</taxon>
        <taxon>Cecembia</taxon>
    </lineage>
</organism>
<dbReference type="OrthoDB" id="838550at2"/>
<protein>
    <submittedName>
        <fullName evidence="1">Uncharacterized protein</fullName>
    </submittedName>
</protein>
<comment type="caution">
    <text evidence="1">The sequence shown here is derived from an EMBL/GenBank/DDBJ whole genome shotgun (WGS) entry which is preliminary data.</text>
</comment>
<keyword evidence="2" id="KW-1185">Reference proteome</keyword>
<name>A0A4Q7PCI2_9BACT</name>
<gene>
    <name evidence="1" type="ORF">BC751_3024</name>
</gene>
<evidence type="ECO:0000313" key="2">
    <source>
        <dbReference type="Proteomes" id="UP000292209"/>
    </source>
</evidence>
<accession>A0A4Q7PCI2</accession>
<dbReference type="AlphaFoldDB" id="A0A4Q7PCI2"/>